<feature type="compositionally biased region" description="Basic and acidic residues" evidence="1">
    <location>
        <begin position="185"/>
        <end position="202"/>
    </location>
</feature>
<reference evidence="7" key="1">
    <citation type="submission" date="2016-11" db="UniProtKB">
        <authorList>
            <consortium name="WormBaseParasite"/>
        </authorList>
    </citation>
    <scope>IDENTIFICATION</scope>
</reference>
<evidence type="ECO:0000313" key="4">
    <source>
        <dbReference type="EMBL" id="CAD5234007.1"/>
    </source>
</evidence>
<keyword evidence="2" id="KW-0812">Transmembrane</keyword>
<dbReference type="AlphaFoldDB" id="A0A1I7SLE3"/>
<evidence type="ECO:0000313" key="5">
    <source>
        <dbReference type="Proteomes" id="UP000095284"/>
    </source>
</evidence>
<evidence type="ECO:0000256" key="1">
    <source>
        <dbReference type="SAM" id="MobiDB-lite"/>
    </source>
</evidence>
<feature type="region of interest" description="Disordered" evidence="1">
    <location>
        <begin position="234"/>
        <end position="255"/>
    </location>
</feature>
<feature type="transmembrane region" description="Helical" evidence="2">
    <location>
        <begin position="132"/>
        <end position="153"/>
    </location>
</feature>
<keyword evidence="6" id="KW-1185">Reference proteome</keyword>
<gene>
    <name evidence="4" type="ORF">BXYJ_LOCUS14098</name>
</gene>
<evidence type="ECO:0000313" key="7">
    <source>
        <dbReference type="WBParaSite" id="BXY_1387500.1"/>
    </source>
</evidence>
<dbReference type="EMBL" id="CAJFCV020000006">
    <property type="protein sequence ID" value="CAG9129530.1"/>
    <property type="molecule type" value="Genomic_DNA"/>
</dbReference>
<evidence type="ECO:0000256" key="2">
    <source>
        <dbReference type="SAM" id="Phobius"/>
    </source>
</evidence>
<sequence length="337" mass="37398">MWLSIFILFLISQVMGVEVSNSTGSSVEVSNSTSMSIVASNSTHLSVEVSNSTHTSIEAPNSTQATNVSEVQTTALPVQFTPPAPMEWPDNDVFKDAAEKTNVYLMKLLEERSKEVQQRVADYSQKIMTHSLLLMIIPIFNTLLLITLICSFIHGMKRRKRITVPQMVHEIHEALMVKNPPGQTNEEKPKDDQKSAIKENKTKFDPTEMLTLRGMIETRYNLKTCVQDQQISRVSQTQGPPAFPPTPAPLAKDDTQSTDLAISFSTIERDRPHKKIKDAGKNSIVGATQESSRAKVSDMKNPTTMATDVKATQYNTVFGTQCKTVFGTQYKTMLGPG</sequence>
<keyword evidence="3" id="KW-0732">Signal</keyword>
<feature type="chain" id="PRO_5035399867" evidence="3">
    <location>
        <begin position="17"/>
        <end position="337"/>
    </location>
</feature>
<dbReference type="WBParaSite" id="BXY_1387500.1">
    <property type="protein sequence ID" value="BXY_1387500.1"/>
    <property type="gene ID" value="BXY_1387500"/>
</dbReference>
<keyword evidence="2" id="KW-0472">Membrane</keyword>
<dbReference type="Proteomes" id="UP000582659">
    <property type="component" value="Unassembled WGS sequence"/>
</dbReference>
<dbReference type="EMBL" id="CAJFDI010000006">
    <property type="protein sequence ID" value="CAD5234007.1"/>
    <property type="molecule type" value="Genomic_DNA"/>
</dbReference>
<dbReference type="Proteomes" id="UP000095284">
    <property type="component" value="Unplaced"/>
</dbReference>
<name>A0A1I7SLE3_BURXY</name>
<accession>A0A1I7SLE3</accession>
<evidence type="ECO:0000313" key="6">
    <source>
        <dbReference type="Proteomes" id="UP000659654"/>
    </source>
</evidence>
<organism evidence="5 7">
    <name type="scientific">Bursaphelenchus xylophilus</name>
    <name type="common">Pinewood nematode worm</name>
    <name type="synonym">Aphelenchoides xylophilus</name>
    <dbReference type="NCBI Taxonomy" id="6326"/>
    <lineage>
        <taxon>Eukaryota</taxon>
        <taxon>Metazoa</taxon>
        <taxon>Ecdysozoa</taxon>
        <taxon>Nematoda</taxon>
        <taxon>Chromadorea</taxon>
        <taxon>Rhabditida</taxon>
        <taxon>Tylenchina</taxon>
        <taxon>Tylenchomorpha</taxon>
        <taxon>Aphelenchoidea</taxon>
        <taxon>Aphelenchoididae</taxon>
        <taxon>Bursaphelenchus</taxon>
    </lineage>
</organism>
<feature type="signal peptide" evidence="3">
    <location>
        <begin position="1"/>
        <end position="16"/>
    </location>
</feature>
<proteinExistence type="predicted"/>
<keyword evidence="2" id="KW-1133">Transmembrane helix</keyword>
<protein>
    <submittedName>
        <fullName evidence="4">(pine wood nematode) hypothetical protein</fullName>
    </submittedName>
</protein>
<evidence type="ECO:0000256" key="3">
    <source>
        <dbReference type="SAM" id="SignalP"/>
    </source>
</evidence>
<feature type="region of interest" description="Disordered" evidence="1">
    <location>
        <begin position="177"/>
        <end position="202"/>
    </location>
</feature>
<dbReference type="Proteomes" id="UP000659654">
    <property type="component" value="Unassembled WGS sequence"/>
</dbReference>
<reference evidence="4" key="2">
    <citation type="submission" date="2020-09" db="EMBL/GenBank/DDBJ databases">
        <authorList>
            <person name="Kikuchi T."/>
        </authorList>
    </citation>
    <scope>NUCLEOTIDE SEQUENCE</scope>
    <source>
        <strain evidence="4">Ka4C1</strain>
    </source>
</reference>